<comment type="caution">
    <text evidence="2">The sequence shown here is derived from an EMBL/GenBank/DDBJ whole genome shotgun (WGS) entry which is preliminary data.</text>
</comment>
<sequence length="346" mass="38975">MDQHNQPHLFSPHCEVRRLDMSRLLPPVETPAACIRLAVKPQLSEAKNPEDDWTGKSDAAARRRAQTRLNTRAYRKRKALAKKTRSDLVVPTTSHVSTMTTTVTTTIKREPMVECWDESQQTISTIPSSHLPALFNPKTPLLPPHHTIPDKTQQPRQQQQHQFRSVVFPLSPDHLITLLQYNALRALSTNLSLISTLFTTPPSCNATEDTIHTIPYPTTSAHLVPPALLPTVLQQTVPHAVWIDIFPCPVARDRLIRAAGSFDEDDLWRDCIGGLFEGFPDDEICERGVVAWSPPWEIAGWEMTEGFLRKWRGLFGGLPGGLEATNRWRLERGEEVLREVEFGGDA</sequence>
<dbReference type="Pfam" id="PF11905">
    <property type="entry name" value="DUF3425"/>
    <property type="match status" value="1"/>
</dbReference>
<gene>
    <name evidence="2" type="ORF">PDIGIT_LOCUS12375</name>
</gene>
<dbReference type="AlphaFoldDB" id="A0A9W4UPS1"/>
<evidence type="ECO:0000256" key="1">
    <source>
        <dbReference type="SAM" id="MobiDB-lite"/>
    </source>
</evidence>
<keyword evidence="3" id="KW-1185">Reference proteome</keyword>
<proteinExistence type="predicted"/>
<dbReference type="PANTHER" id="PTHR38116:SF1">
    <property type="entry name" value="BZIP DOMAIN-CONTAINING PROTEIN"/>
    <property type="match status" value="1"/>
</dbReference>
<evidence type="ECO:0000313" key="3">
    <source>
        <dbReference type="Proteomes" id="UP001152607"/>
    </source>
</evidence>
<organism evidence="2 3">
    <name type="scientific">Periconia digitata</name>
    <dbReference type="NCBI Taxonomy" id="1303443"/>
    <lineage>
        <taxon>Eukaryota</taxon>
        <taxon>Fungi</taxon>
        <taxon>Dikarya</taxon>
        <taxon>Ascomycota</taxon>
        <taxon>Pezizomycotina</taxon>
        <taxon>Dothideomycetes</taxon>
        <taxon>Pleosporomycetidae</taxon>
        <taxon>Pleosporales</taxon>
        <taxon>Massarineae</taxon>
        <taxon>Periconiaceae</taxon>
        <taxon>Periconia</taxon>
    </lineage>
</organism>
<feature type="compositionally biased region" description="Basic and acidic residues" evidence="1">
    <location>
        <begin position="47"/>
        <end position="61"/>
    </location>
</feature>
<feature type="region of interest" description="Disordered" evidence="1">
    <location>
        <begin position="44"/>
        <end position="68"/>
    </location>
</feature>
<evidence type="ECO:0000313" key="2">
    <source>
        <dbReference type="EMBL" id="CAI6339224.1"/>
    </source>
</evidence>
<evidence type="ECO:0008006" key="4">
    <source>
        <dbReference type="Google" id="ProtNLM"/>
    </source>
</evidence>
<protein>
    <recommendedName>
        <fullName evidence="4">BZIP domain-containing protein</fullName>
    </recommendedName>
</protein>
<dbReference type="OrthoDB" id="2245989at2759"/>
<dbReference type="EMBL" id="CAOQHR010000009">
    <property type="protein sequence ID" value="CAI6339224.1"/>
    <property type="molecule type" value="Genomic_DNA"/>
</dbReference>
<dbReference type="Proteomes" id="UP001152607">
    <property type="component" value="Unassembled WGS sequence"/>
</dbReference>
<reference evidence="2" key="1">
    <citation type="submission" date="2023-01" db="EMBL/GenBank/DDBJ databases">
        <authorList>
            <person name="Van Ghelder C."/>
            <person name="Rancurel C."/>
        </authorList>
    </citation>
    <scope>NUCLEOTIDE SEQUENCE</scope>
    <source>
        <strain evidence="2">CNCM I-4278</strain>
    </source>
</reference>
<dbReference type="PANTHER" id="PTHR38116">
    <property type="entry name" value="CHROMOSOME 7, WHOLE GENOME SHOTGUN SEQUENCE"/>
    <property type="match status" value="1"/>
</dbReference>
<name>A0A9W4UPS1_9PLEO</name>
<dbReference type="InterPro" id="IPR021833">
    <property type="entry name" value="DUF3425"/>
</dbReference>
<accession>A0A9W4UPS1</accession>